<feature type="domain" description="Clp R" evidence="3">
    <location>
        <begin position="2"/>
        <end position="140"/>
    </location>
</feature>
<dbReference type="InterPro" id="IPR004176">
    <property type="entry name" value="Clp_R_N"/>
</dbReference>
<keyword evidence="1 2" id="KW-0677">Repeat</keyword>
<protein>
    <submittedName>
        <fullName evidence="4">Chaperone protein ClpC1</fullName>
    </submittedName>
</protein>
<evidence type="ECO:0000313" key="5">
    <source>
        <dbReference type="Proteomes" id="UP001604336"/>
    </source>
</evidence>
<dbReference type="PANTHER" id="PTHR47016:SF5">
    <property type="entry name" value="CLP DOMAIN SUPERFAMILY PROTEIN"/>
    <property type="match status" value="1"/>
</dbReference>
<keyword evidence="5" id="KW-1185">Reference proteome</keyword>
<dbReference type="InterPro" id="IPR036628">
    <property type="entry name" value="Clp_N_dom_sf"/>
</dbReference>
<dbReference type="Proteomes" id="UP001604336">
    <property type="component" value="Unassembled WGS sequence"/>
</dbReference>
<evidence type="ECO:0000256" key="2">
    <source>
        <dbReference type="PROSITE-ProRule" id="PRU01251"/>
    </source>
</evidence>
<gene>
    <name evidence="4" type="ORF">Adt_34904</name>
</gene>
<sequence>MFERLIEKAIKVVILAQEEARRLGHNYVGTKQILLELMGEGTGIAAKVLKSMGINLKDARVDVEKIIGRGSGFVALEIPFTYRAKHVLGTLARGHNYIGSEHLLLRLLSEDEGVGARVLENLGADPNNIRAHASINTYLCCLIIFL</sequence>
<accession>A0ABD1R0F7</accession>
<dbReference type="SUPFAM" id="SSF81923">
    <property type="entry name" value="Double Clp-N motif"/>
    <property type="match status" value="2"/>
</dbReference>
<dbReference type="PROSITE" id="PS51903">
    <property type="entry name" value="CLP_R"/>
    <property type="match status" value="1"/>
</dbReference>
<dbReference type="PANTHER" id="PTHR47016">
    <property type="entry name" value="ATP-DEPENDENT CLP PROTEASE ATP-BINDING SUBUNIT CLPT1, CHLOROPLASTIC"/>
    <property type="match status" value="1"/>
</dbReference>
<evidence type="ECO:0000313" key="4">
    <source>
        <dbReference type="EMBL" id="KAL2481938.1"/>
    </source>
</evidence>
<evidence type="ECO:0000259" key="3">
    <source>
        <dbReference type="PROSITE" id="PS51903"/>
    </source>
</evidence>
<dbReference type="AlphaFoldDB" id="A0ABD1R0F7"/>
<proteinExistence type="predicted"/>
<organism evidence="4 5">
    <name type="scientific">Abeliophyllum distichum</name>
    <dbReference type="NCBI Taxonomy" id="126358"/>
    <lineage>
        <taxon>Eukaryota</taxon>
        <taxon>Viridiplantae</taxon>
        <taxon>Streptophyta</taxon>
        <taxon>Embryophyta</taxon>
        <taxon>Tracheophyta</taxon>
        <taxon>Spermatophyta</taxon>
        <taxon>Magnoliopsida</taxon>
        <taxon>eudicotyledons</taxon>
        <taxon>Gunneridae</taxon>
        <taxon>Pentapetalae</taxon>
        <taxon>asterids</taxon>
        <taxon>lamiids</taxon>
        <taxon>Lamiales</taxon>
        <taxon>Oleaceae</taxon>
        <taxon>Forsythieae</taxon>
        <taxon>Abeliophyllum</taxon>
    </lineage>
</organism>
<reference evidence="5" key="1">
    <citation type="submission" date="2024-07" db="EMBL/GenBank/DDBJ databases">
        <title>Two chromosome-level genome assemblies of Korean endemic species Abeliophyllum distichum and Forsythia ovata (Oleaceae).</title>
        <authorList>
            <person name="Jang H."/>
        </authorList>
    </citation>
    <scope>NUCLEOTIDE SEQUENCE [LARGE SCALE GENOMIC DNA]</scope>
</reference>
<dbReference type="Pfam" id="PF02861">
    <property type="entry name" value="Clp_N"/>
    <property type="match status" value="2"/>
</dbReference>
<dbReference type="Gene3D" id="1.10.1780.10">
    <property type="entry name" value="Clp, N-terminal domain"/>
    <property type="match status" value="1"/>
</dbReference>
<name>A0ABD1R0F7_9LAMI</name>
<comment type="caution">
    <text evidence="4">The sequence shown here is derived from an EMBL/GenBank/DDBJ whole genome shotgun (WGS) entry which is preliminary data.</text>
</comment>
<evidence type="ECO:0000256" key="1">
    <source>
        <dbReference type="ARBA" id="ARBA00022737"/>
    </source>
</evidence>
<dbReference type="InterPro" id="IPR044217">
    <property type="entry name" value="CLPT1/2"/>
</dbReference>
<dbReference type="FunFam" id="1.10.1780.10:FF:000004">
    <property type="entry name" value="ATP-dependent Clp protease ATP-binding subunit ClpC"/>
    <property type="match status" value="1"/>
</dbReference>
<dbReference type="EMBL" id="JBFOLK010000010">
    <property type="protein sequence ID" value="KAL2481938.1"/>
    <property type="molecule type" value="Genomic_DNA"/>
</dbReference>